<dbReference type="InterPro" id="IPR036047">
    <property type="entry name" value="F-box-like_dom_sf"/>
</dbReference>
<dbReference type="AlphaFoldDB" id="A0A0V1PTF6"/>
<dbReference type="Pfam" id="PF12937">
    <property type="entry name" value="F-box-like"/>
    <property type="match status" value="1"/>
</dbReference>
<dbReference type="Gene3D" id="1.20.1280.50">
    <property type="match status" value="1"/>
</dbReference>
<gene>
    <name evidence="2" type="ORF">AC631_04706</name>
</gene>
<dbReference type="RefSeq" id="XP_015465651.1">
    <property type="nucleotide sequence ID" value="XM_015613535.1"/>
</dbReference>
<dbReference type="SMART" id="SM00256">
    <property type="entry name" value="FBOX"/>
    <property type="match status" value="1"/>
</dbReference>
<dbReference type="GeneID" id="26841715"/>
<proteinExistence type="predicted"/>
<evidence type="ECO:0000259" key="1">
    <source>
        <dbReference type="PROSITE" id="PS50181"/>
    </source>
</evidence>
<evidence type="ECO:0000313" key="2">
    <source>
        <dbReference type="EMBL" id="KRZ99548.1"/>
    </source>
</evidence>
<dbReference type="OrthoDB" id="4025621at2759"/>
<dbReference type="InterPro" id="IPR001810">
    <property type="entry name" value="F-box_dom"/>
</dbReference>
<keyword evidence="3" id="KW-1185">Reference proteome</keyword>
<dbReference type="Proteomes" id="UP000054251">
    <property type="component" value="Unassembled WGS sequence"/>
</dbReference>
<protein>
    <recommendedName>
        <fullName evidence="1">F-box domain-containing protein</fullName>
    </recommendedName>
</protein>
<dbReference type="SUPFAM" id="SSF81383">
    <property type="entry name" value="F-box domain"/>
    <property type="match status" value="1"/>
</dbReference>
<sequence>MKKYQLIGRKRVFTKSKPNVNYPTAHLCSLPVEILFEIFNCFEDDLKVLLNLSLVCNKFHTIINKNFLYNNIIITTPRSFSKFSQTHLPSTSHSITRRFGHNEPSNNINLVKTVHFRNPPTSYSSNRTTKIAGTYDVESVRSRDEQVSFDEYIHSFTSLLKEAYGLKTIAISEISPEFSFPNDIPFNSSSVFSSFKSKRPSRILGKLILKAQSGWSIPFRISHISTLFNVYDTIDEVVLHNFVVDDLKLASNSSKIGGINRLTLISSIYSNSLSKKVPNQRKKCPEIFLDVTELRLLNILSGSDLSVIDVIKQNGKLSKLTLDLDSQIFYLMAKNSNMEKQFNFARYNLFFKLLCSGQGSYANLTELELINFDLFGAFRHKHKVKEEEEEGDDWIAPLTDTFENLLVNLSTIQNLTIVLKQSPKKVRTCTKCGFTESEQPDKKILLLNNREWAILLQPLLSENEDCTVNIFDHKGNRIFVRSKYI</sequence>
<dbReference type="EMBL" id="LMYN01000136">
    <property type="protein sequence ID" value="KRZ99548.1"/>
    <property type="molecule type" value="Genomic_DNA"/>
</dbReference>
<name>A0A0V1PTF6_9ASCO</name>
<accession>A0A0V1PTF6</accession>
<organism evidence="2 3">
    <name type="scientific">Debaryomyces fabryi</name>
    <dbReference type="NCBI Taxonomy" id="58627"/>
    <lineage>
        <taxon>Eukaryota</taxon>
        <taxon>Fungi</taxon>
        <taxon>Dikarya</taxon>
        <taxon>Ascomycota</taxon>
        <taxon>Saccharomycotina</taxon>
        <taxon>Pichiomycetes</taxon>
        <taxon>Debaryomycetaceae</taxon>
        <taxon>Debaryomyces</taxon>
    </lineage>
</organism>
<feature type="domain" description="F-box" evidence="1">
    <location>
        <begin position="24"/>
        <end position="72"/>
    </location>
</feature>
<evidence type="ECO:0000313" key="3">
    <source>
        <dbReference type="Proteomes" id="UP000054251"/>
    </source>
</evidence>
<dbReference type="PROSITE" id="PS50181">
    <property type="entry name" value="FBOX"/>
    <property type="match status" value="1"/>
</dbReference>
<reference evidence="2 3" key="1">
    <citation type="submission" date="2015-11" db="EMBL/GenBank/DDBJ databases">
        <title>The genome of Debaryomyces fabryi.</title>
        <authorList>
            <person name="Tafer H."/>
            <person name="Lopandic K."/>
        </authorList>
    </citation>
    <scope>NUCLEOTIDE SEQUENCE [LARGE SCALE GENOMIC DNA]</scope>
    <source>
        <strain evidence="2 3">CBS 789</strain>
    </source>
</reference>
<comment type="caution">
    <text evidence="2">The sequence shown here is derived from an EMBL/GenBank/DDBJ whole genome shotgun (WGS) entry which is preliminary data.</text>
</comment>